<organism evidence="1 2">
    <name type="scientific">Pontibacter amylolyticus</name>
    <dbReference type="NCBI Taxonomy" id="1424080"/>
    <lineage>
        <taxon>Bacteria</taxon>
        <taxon>Pseudomonadati</taxon>
        <taxon>Bacteroidota</taxon>
        <taxon>Cytophagia</taxon>
        <taxon>Cytophagales</taxon>
        <taxon>Hymenobacteraceae</taxon>
        <taxon>Pontibacter</taxon>
    </lineage>
</organism>
<dbReference type="Proteomes" id="UP000634043">
    <property type="component" value="Unassembled WGS sequence"/>
</dbReference>
<sequence length="68" mass="7728">MFSWLATCRTWYSGFNLSLLQHTTIAWGMENTVTLLDMEPLHPRITVTGVHTKAVSILLRQRKTLAVA</sequence>
<protein>
    <submittedName>
        <fullName evidence="1">Uncharacterized protein</fullName>
    </submittedName>
</protein>
<dbReference type="RefSeq" id="WP_188501700.1">
    <property type="nucleotide sequence ID" value="NZ_BMFP01000004.1"/>
</dbReference>
<name>A0ABQ1W8B9_9BACT</name>
<evidence type="ECO:0000313" key="1">
    <source>
        <dbReference type="EMBL" id="GGG18557.1"/>
    </source>
</evidence>
<comment type="caution">
    <text evidence="1">The sequence shown here is derived from an EMBL/GenBank/DDBJ whole genome shotgun (WGS) entry which is preliminary data.</text>
</comment>
<gene>
    <name evidence="1" type="ORF">GCM10011323_23380</name>
</gene>
<dbReference type="EMBL" id="BMFP01000004">
    <property type="protein sequence ID" value="GGG18557.1"/>
    <property type="molecule type" value="Genomic_DNA"/>
</dbReference>
<keyword evidence="2" id="KW-1185">Reference proteome</keyword>
<reference evidence="2" key="1">
    <citation type="journal article" date="2019" name="Int. J. Syst. Evol. Microbiol.">
        <title>The Global Catalogue of Microorganisms (GCM) 10K type strain sequencing project: providing services to taxonomists for standard genome sequencing and annotation.</title>
        <authorList>
            <consortium name="The Broad Institute Genomics Platform"/>
            <consortium name="The Broad Institute Genome Sequencing Center for Infectious Disease"/>
            <person name="Wu L."/>
            <person name="Ma J."/>
        </authorList>
    </citation>
    <scope>NUCLEOTIDE SEQUENCE [LARGE SCALE GENOMIC DNA]</scope>
    <source>
        <strain evidence="2">CGMCC 1.12749</strain>
    </source>
</reference>
<proteinExistence type="predicted"/>
<accession>A0ABQ1W8B9</accession>
<evidence type="ECO:0000313" key="2">
    <source>
        <dbReference type="Proteomes" id="UP000634043"/>
    </source>
</evidence>